<evidence type="ECO:0000256" key="2">
    <source>
        <dbReference type="SAM" id="SignalP"/>
    </source>
</evidence>
<evidence type="ECO:0000259" key="5">
    <source>
        <dbReference type="Pfam" id="PF26181"/>
    </source>
</evidence>
<dbReference type="InterPro" id="IPR055096">
    <property type="entry name" value="Ig_NUP210_1st"/>
</dbReference>
<dbReference type="Pfam" id="PF22967">
    <property type="entry name" value="Ig_NUP210_1st"/>
    <property type="match status" value="1"/>
</dbReference>
<feature type="domain" description="NUP210 Ig-like" evidence="3">
    <location>
        <begin position="24"/>
        <end position="114"/>
    </location>
</feature>
<dbReference type="EMBL" id="OU963911">
    <property type="protein sequence ID" value="CAH0400811.1"/>
    <property type="molecule type" value="Genomic_DNA"/>
</dbReference>
<evidence type="ECO:0000259" key="4">
    <source>
        <dbReference type="Pfam" id="PF22969"/>
    </source>
</evidence>
<evidence type="ECO:0000313" key="7">
    <source>
        <dbReference type="Proteomes" id="UP001153292"/>
    </source>
</evidence>
<keyword evidence="7" id="KW-1185">Reference proteome</keyword>
<keyword evidence="2" id="KW-0732">Signal</keyword>
<organism evidence="6 7">
    <name type="scientific">Chilo suppressalis</name>
    <name type="common">Asiatic rice borer moth</name>
    <dbReference type="NCBI Taxonomy" id="168631"/>
    <lineage>
        <taxon>Eukaryota</taxon>
        <taxon>Metazoa</taxon>
        <taxon>Ecdysozoa</taxon>
        <taxon>Arthropoda</taxon>
        <taxon>Hexapoda</taxon>
        <taxon>Insecta</taxon>
        <taxon>Pterygota</taxon>
        <taxon>Neoptera</taxon>
        <taxon>Endopterygota</taxon>
        <taxon>Lepidoptera</taxon>
        <taxon>Glossata</taxon>
        <taxon>Ditrysia</taxon>
        <taxon>Pyraloidea</taxon>
        <taxon>Crambidae</taxon>
        <taxon>Crambinae</taxon>
        <taxon>Chilo</taxon>
    </lineage>
</organism>
<dbReference type="Proteomes" id="UP001153292">
    <property type="component" value="Chromosome 18"/>
</dbReference>
<dbReference type="Pfam" id="PF22969">
    <property type="entry name" value="Ig_NUP210_2nd"/>
    <property type="match status" value="1"/>
</dbReference>
<sequence>MDLIPTKLFCVVLLIFCVHICEGAKINTPRVLLPWFENLTVNFTFEIIEGGCYTWSLSRDDIIDLEPLYEDTWGHCSQAARVSVSKTCVPPGSVIILAEEVNSGEILRGDVSIDEISSLKVTSTTWKLYLEEAPEAFEVVAYDDKGNKFSTLEGVSFTWTIENLGNNVDEDNIVTLVRWRDTDYEAPQGVSELESQGLRSRTVLLYGQAIGECRVTVCLNNICTDFSLHVVASVVLTPATAMIAPGDTLRYRVVRARAGRLTIQDVAETFYSMKVPQTGVAFLEDTISLVRGTEVGTTAIMLMSGITEVATATLTVAEPHAIRVHIRPSNLVIQGENFIVHAIVLDRNGHALTAGNEILIRLTVEGEANVDLIQSTENGTLTDAVAQNAGPFKITARLHSIAGKLLHKKVEGEVSAVAVETLKVLPPELFVAWTDNIQDIPLRYSGGGDEPVVWSVGEMSSHALSVTPSGILTVKGIGEIDVRVHLKNYPHVQAYGKVYSATPELVQVSSSGQARVGRPHLLHVALTATRENNPGELYNFHVCNCASFAVSLLEGPEPQNVTAATWVEPIEGACCVLQCAWQSRGISTLRVSRGRAGDTTRVAVRAAPALLWPSNAAATVHASIPVLADGEALIPHSSEPRIAELSYRDGPRPHQYPDIQLFTMKCRRKGDSRLELVSQMDDERESVEFEAACAPHVSRIRLEPSETPGNCSGGPKVWLRPGHEVSVKVTLLDAIGRELLDERGPKTSWEIEPHNRAIEFKATDRLFIETHPDYAPVPVPYKYYQLVTVDEKAIGWNGALKMSIPEATASIQARVVGPLICDPIKVNLAWEGESVTDIVSVTGGSGRYSVETPKGVSATVIEGSLSVHVPGPGSYDLVVTDLCVYGEKQIVEVHIEEILSVEVSTARAICVGGCVPVAALVKGVSHRYLSASHSPEWRVNGDVLVKDGTICGLREGTGRVRASLGGVWSPEVEVLVFPPLAIVPGKARLPPGARLQLRHRGGPPPHLASLQYRATTRQDHVEVSPSGFVHGLSMGSARVKLVATDIANVEMASAEAEVEVIAISGLRVRAATQTLLVGSPGPVWVEAGSLPPSALASLHPSPRLTWSLRDPTTARIYTTHADDFLERSVAEGLSVRVVPLKPGVITIDVRVRNMGQVAETRSWDSTIEILGISDIRVAVEGLSKDFKAGDRLALAVGSTIRLKSLPKCYWKSYSDGAFDITSNGELNALTPGHGVVIAQHKDERNNIYRETVVHVEVAVPHYCTAEPSGDADENALRLVSRDSIGRELIAAANNITAFAPGSLVSHVRRSVDSALGSELLIPNLDSTGAFVSFQSTLGGVTVRDEVWVTGSDTRTDRVIATSGWGICLEGVGWRAPPSISVYAGSGVSLAILTQDITAKHQLKLDRPPLAQTVQQIPFDKMSFAAGEWPASMVPLSIEAGGLTDGPLLCSEDQKYALEGLEVELPYACRTKAPHTAAPVLDIANGQLGCTIVPSAPITDPAEVELCAEWGVSRTCTRVLLLPQIHVSHNKVSLLHPPTTFSITGHPRALKLVKITSSPGLKLDLVYKDSEITVVVKNEASTCGLGWVNVRSKLSGQEVRVEVERECDVGCGTLLGAIFSILKPYLPTLFTVAAVAATYLYIQSRLQQKAPIRMPTEPIQTVLPASVETTPPFRRGRTFSRSPYASNGPSSPVYGDASTLPDTSFSPNTTRMHSRFL</sequence>
<dbReference type="Pfam" id="PF26181">
    <property type="entry name" value="Ig_NUP210_13th"/>
    <property type="match status" value="1"/>
</dbReference>
<evidence type="ECO:0000259" key="3">
    <source>
        <dbReference type="Pfam" id="PF22967"/>
    </source>
</evidence>
<dbReference type="InterPro" id="IPR045197">
    <property type="entry name" value="NUP210-like"/>
</dbReference>
<dbReference type="InterPro" id="IPR058779">
    <property type="entry name" value="Ig_NUP210_13th"/>
</dbReference>
<name>A0ABN8AX37_CHISP</name>
<accession>A0ABN8AX37</accession>
<feature type="domain" description="NUP210 Ig-like" evidence="5">
    <location>
        <begin position="1064"/>
        <end position="1158"/>
    </location>
</feature>
<feature type="signal peptide" evidence="2">
    <location>
        <begin position="1"/>
        <end position="23"/>
    </location>
</feature>
<dbReference type="PANTHER" id="PTHR23019">
    <property type="entry name" value="NUCLEAR PORE MEMBRANE GLYCOPROTEIN GP210-RELATED"/>
    <property type="match status" value="1"/>
</dbReference>
<evidence type="ECO:0000313" key="6">
    <source>
        <dbReference type="EMBL" id="CAH0400811.1"/>
    </source>
</evidence>
<feature type="compositionally biased region" description="Polar residues" evidence="1">
    <location>
        <begin position="1699"/>
        <end position="1710"/>
    </location>
</feature>
<feature type="chain" id="PRO_5045235807" description="Nuclear pore membrane glycoprotein 210" evidence="2">
    <location>
        <begin position="24"/>
        <end position="1716"/>
    </location>
</feature>
<evidence type="ECO:0000256" key="1">
    <source>
        <dbReference type="SAM" id="MobiDB-lite"/>
    </source>
</evidence>
<evidence type="ECO:0008006" key="8">
    <source>
        <dbReference type="Google" id="ProtNLM"/>
    </source>
</evidence>
<reference evidence="6" key="1">
    <citation type="submission" date="2021-12" db="EMBL/GenBank/DDBJ databases">
        <authorList>
            <person name="King R."/>
        </authorList>
    </citation>
    <scope>NUCLEOTIDE SEQUENCE</scope>
</reference>
<protein>
    <recommendedName>
        <fullName evidence="8">Nuclear pore membrane glycoprotein 210</fullName>
    </recommendedName>
</protein>
<feature type="compositionally biased region" description="Polar residues" evidence="1">
    <location>
        <begin position="1678"/>
        <end position="1689"/>
    </location>
</feature>
<dbReference type="PANTHER" id="PTHR23019:SF0">
    <property type="entry name" value="NUCLEAR PORE MEMBRANE GLYCOPROTEIN 210"/>
    <property type="match status" value="1"/>
</dbReference>
<dbReference type="InterPro" id="IPR055097">
    <property type="entry name" value="Ig_NUP210_2nd"/>
</dbReference>
<gene>
    <name evidence="6" type="ORF">CHILSU_LOCUS4014</name>
</gene>
<feature type="domain" description="NUP210 Ig-like" evidence="4">
    <location>
        <begin position="123"/>
        <end position="220"/>
    </location>
</feature>
<proteinExistence type="predicted"/>
<feature type="region of interest" description="Disordered" evidence="1">
    <location>
        <begin position="1666"/>
        <end position="1716"/>
    </location>
</feature>